<evidence type="ECO:0000256" key="5">
    <source>
        <dbReference type="ARBA" id="ARBA00022982"/>
    </source>
</evidence>
<dbReference type="GO" id="GO:0006826">
    <property type="term" value="P:iron ion transport"/>
    <property type="evidence" value="ECO:0007669"/>
    <property type="project" value="TreeGrafter"/>
</dbReference>
<evidence type="ECO:0000256" key="9">
    <source>
        <dbReference type="ARBA" id="ARBA00023136"/>
    </source>
</evidence>
<evidence type="ECO:0000256" key="2">
    <source>
        <dbReference type="ARBA" id="ARBA00006278"/>
    </source>
</evidence>
<dbReference type="SUPFAM" id="SSF52343">
    <property type="entry name" value="Ferredoxin reductase-like, C-terminal NADP-linked domain"/>
    <property type="match status" value="1"/>
</dbReference>
<feature type="transmembrane region" description="Helical" evidence="11">
    <location>
        <begin position="158"/>
        <end position="180"/>
    </location>
</feature>
<dbReference type="InterPro" id="IPR013121">
    <property type="entry name" value="Fe_red_NAD-bd_6"/>
</dbReference>
<feature type="transmembrane region" description="Helical" evidence="11">
    <location>
        <begin position="225"/>
        <end position="245"/>
    </location>
</feature>
<keyword evidence="8" id="KW-0406">Ion transport</keyword>
<feature type="domain" description="FAD-binding FR-type" evidence="13">
    <location>
        <begin position="419"/>
        <end position="562"/>
    </location>
</feature>
<proteinExistence type="inferred from homology"/>
<evidence type="ECO:0000256" key="8">
    <source>
        <dbReference type="ARBA" id="ARBA00023065"/>
    </source>
</evidence>
<evidence type="ECO:0000256" key="10">
    <source>
        <dbReference type="ARBA" id="ARBA00023180"/>
    </source>
</evidence>
<dbReference type="Pfam" id="PF01794">
    <property type="entry name" value="Ferric_reduct"/>
    <property type="match status" value="1"/>
</dbReference>
<dbReference type="InterPro" id="IPR013130">
    <property type="entry name" value="Fe3_Rdtase_TM_dom"/>
</dbReference>
<dbReference type="PROSITE" id="PS51384">
    <property type="entry name" value="FAD_FR"/>
    <property type="match status" value="1"/>
</dbReference>
<dbReference type="KEGG" id="fox:FOXG_17426"/>
<keyword evidence="9 11" id="KW-0472">Membrane</keyword>
<keyword evidence="7" id="KW-0560">Oxidoreductase</keyword>
<feature type="signal peptide" evidence="12">
    <location>
        <begin position="1"/>
        <end position="24"/>
    </location>
</feature>
<protein>
    <recommendedName>
        <fullName evidence="13">FAD-binding FR-type domain-containing protein</fullName>
    </recommendedName>
</protein>
<keyword evidence="3" id="KW-0813">Transport</keyword>
<dbReference type="AlphaFoldDB" id="A0A0J9WCS1"/>
<accession>A0A0J9WCS1</accession>
<evidence type="ECO:0000256" key="7">
    <source>
        <dbReference type="ARBA" id="ARBA00023002"/>
    </source>
</evidence>
<dbReference type="EMBL" id="DS231744">
    <property type="protein sequence ID" value="KNB20370.1"/>
    <property type="molecule type" value="Genomic_DNA"/>
</dbReference>
<keyword evidence="4 11" id="KW-0812">Transmembrane</keyword>
<comment type="similarity">
    <text evidence="2">Belongs to the ferric reductase (FRE) family.</text>
</comment>
<dbReference type="InterPro" id="IPR013112">
    <property type="entry name" value="FAD-bd_8"/>
</dbReference>
<dbReference type="GeneID" id="28958189"/>
<dbReference type="Gene3D" id="3.40.50.80">
    <property type="entry name" value="Nucleotide-binding domain of ferredoxin-NADP reductase (FNR) module"/>
    <property type="match status" value="1"/>
</dbReference>
<name>A0A0J9WCS1_FUSO4</name>
<dbReference type="GO" id="GO:0005886">
    <property type="term" value="C:plasma membrane"/>
    <property type="evidence" value="ECO:0007669"/>
    <property type="project" value="TreeGrafter"/>
</dbReference>
<reference evidence="14" key="1">
    <citation type="submission" date="2007-04" db="EMBL/GenBank/DDBJ databases">
        <authorList>
            <consortium name="The Broad Institute Genome Sequencing Platform"/>
            <person name="Birren B."/>
            <person name="Lander E."/>
            <person name="Galagan J."/>
            <person name="Nusbaum C."/>
            <person name="Devon K."/>
            <person name="Ma L.-J."/>
            <person name="Jaffe D."/>
            <person name="Butler J."/>
            <person name="Alvarez P."/>
            <person name="Gnerre S."/>
            <person name="Grabherr M."/>
            <person name="Kleber M."/>
            <person name="Mauceli E."/>
            <person name="Brockman W."/>
            <person name="MacCallum I.A."/>
            <person name="Young S."/>
            <person name="LaButti K."/>
            <person name="DeCaprio D."/>
            <person name="Crawford M."/>
            <person name="Koehrsen M."/>
            <person name="Engels R."/>
            <person name="Montgomery P."/>
            <person name="Pearson M."/>
            <person name="Howarth C."/>
            <person name="Larson L."/>
            <person name="White J."/>
            <person name="O'Leary S."/>
            <person name="Kodira C."/>
            <person name="Zeng Q."/>
            <person name="Yandava C."/>
            <person name="Alvarado L."/>
            <person name="Kistler C."/>
            <person name="Shim W.-B."/>
            <person name="Kang S."/>
            <person name="Woloshuk C."/>
        </authorList>
    </citation>
    <scope>NUCLEOTIDE SEQUENCE</scope>
    <source>
        <strain evidence="14">4287</strain>
    </source>
</reference>
<comment type="subcellular location">
    <subcellularLocation>
        <location evidence="1">Membrane</location>
        <topology evidence="1">Multi-pass membrane protein</topology>
    </subcellularLocation>
</comment>
<evidence type="ECO:0000256" key="11">
    <source>
        <dbReference type="SAM" id="Phobius"/>
    </source>
</evidence>
<evidence type="ECO:0000256" key="4">
    <source>
        <dbReference type="ARBA" id="ARBA00022692"/>
    </source>
</evidence>
<dbReference type="Proteomes" id="UP000009097">
    <property type="component" value="Unassembled WGS sequence"/>
</dbReference>
<dbReference type="OrthoDB" id="167398at2759"/>
<evidence type="ECO:0000256" key="1">
    <source>
        <dbReference type="ARBA" id="ARBA00004141"/>
    </source>
</evidence>
<evidence type="ECO:0000313" key="14">
    <source>
        <dbReference type="EMBL" id="KNB20370.1"/>
    </source>
</evidence>
<dbReference type="InterPro" id="IPR017927">
    <property type="entry name" value="FAD-bd_FR_type"/>
</dbReference>
<feature type="chain" id="PRO_5005325084" description="FAD-binding FR-type domain-containing protein" evidence="12">
    <location>
        <begin position="25"/>
        <end position="714"/>
    </location>
</feature>
<feature type="transmembrane region" description="Helical" evidence="11">
    <location>
        <begin position="370"/>
        <end position="393"/>
    </location>
</feature>
<dbReference type="GO" id="GO:0006879">
    <property type="term" value="P:intracellular iron ion homeostasis"/>
    <property type="evidence" value="ECO:0007669"/>
    <property type="project" value="TreeGrafter"/>
</dbReference>
<dbReference type="SFLD" id="SFLDG01168">
    <property type="entry name" value="Ferric_reductase_subgroup_(FRE"/>
    <property type="match status" value="1"/>
</dbReference>
<evidence type="ECO:0000256" key="3">
    <source>
        <dbReference type="ARBA" id="ARBA00022448"/>
    </source>
</evidence>
<dbReference type="Pfam" id="PF08022">
    <property type="entry name" value="FAD_binding_8"/>
    <property type="match status" value="1"/>
</dbReference>
<feature type="transmembrane region" description="Helical" evidence="11">
    <location>
        <begin position="340"/>
        <end position="363"/>
    </location>
</feature>
<dbReference type="RefSeq" id="XP_018258415.1">
    <property type="nucleotide sequence ID" value="XM_018397431.1"/>
</dbReference>
<dbReference type="InterPro" id="IPR039261">
    <property type="entry name" value="FNR_nucleotide-bd"/>
</dbReference>
<keyword evidence="5" id="KW-0249">Electron transport</keyword>
<dbReference type="PANTHER" id="PTHR32361">
    <property type="entry name" value="FERRIC/CUPRIC REDUCTASE TRANSMEMBRANE COMPONENT"/>
    <property type="match status" value="1"/>
</dbReference>
<dbReference type="SFLD" id="SFLDS00052">
    <property type="entry name" value="Ferric_Reductase_Domain"/>
    <property type="match status" value="1"/>
</dbReference>
<feature type="transmembrane region" description="Helical" evidence="11">
    <location>
        <begin position="268"/>
        <end position="292"/>
    </location>
</feature>
<evidence type="ECO:0000256" key="6">
    <source>
        <dbReference type="ARBA" id="ARBA00022989"/>
    </source>
</evidence>
<dbReference type="CDD" id="cd06186">
    <property type="entry name" value="NOX_Duox_like_FAD_NADP"/>
    <property type="match status" value="1"/>
</dbReference>
<dbReference type="VEuPathDB" id="FungiDB:FOXG_17426"/>
<dbReference type="PANTHER" id="PTHR32361:SF9">
    <property type="entry name" value="FERRIC REDUCTASE TRANSMEMBRANE COMPONENT 3-RELATED"/>
    <property type="match status" value="1"/>
</dbReference>
<keyword evidence="12" id="KW-0732">Signal</keyword>
<organism evidence="14 15">
    <name type="scientific">Fusarium oxysporum f. sp. lycopersici (strain 4287 / CBS 123668 / FGSC 9935 / NRRL 34936)</name>
    <name type="common">Fusarium vascular wilt of tomato</name>
    <dbReference type="NCBI Taxonomy" id="426428"/>
    <lineage>
        <taxon>Eukaryota</taxon>
        <taxon>Fungi</taxon>
        <taxon>Dikarya</taxon>
        <taxon>Ascomycota</taxon>
        <taxon>Pezizomycotina</taxon>
        <taxon>Sordariomycetes</taxon>
        <taxon>Hypocreomycetidae</taxon>
        <taxon>Hypocreales</taxon>
        <taxon>Nectriaceae</taxon>
        <taxon>Fusarium</taxon>
        <taxon>Fusarium oxysporum species complex</taxon>
    </lineage>
</organism>
<dbReference type="GO" id="GO:0015677">
    <property type="term" value="P:copper ion import"/>
    <property type="evidence" value="ECO:0007669"/>
    <property type="project" value="TreeGrafter"/>
</dbReference>
<reference evidence="14" key="2">
    <citation type="journal article" date="2010" name="Nature">
        <title>Comparative genomics reveals mobile pathogenicity chromosomes in Fusarium.</title>
        <authorList>
            <person name="Ma L.J."/>
            <person name="van der Does H.C."/>
            <person name="Borkovich K.A."/>
            <person name="Coleman J.J."/>
            <person name="Daboussi M.J."/>
            <person name="Di Pietro A."/>
            <person name="Dufresne M."/>
            <person name="Freitag M."/>
            <person name="Grabherr M."/>
            <person name="Henrissat B."/>
            <person name="Houterman P.M."/>
            <person name="Kang S."/>
            <person name="Shim W.B."/>
            <person name="Woloshuk C."/>
            <person name="Xie X."/>
            <person name="Xu J.R."/>
            <person name="Antoniw J."/>
            <person name="Baker S.E."/>
            <person name="Bluhm B.H."/>
            <person name="Breakspear A."/>
            <person name="Brown D.W."/>
            <person name="Butchko R.A."/>
            <person name="Chapman S."/>
            <person name="Coulson R."/>
            <person name="Coutinho P.M."/>
            <person name="Danchin E.G."/>
            <person name="Diener A."/>
            <person name="Gale L.R."/>
            <person name="Gardiner D.M."/>
            <person name="Goff S."/>
            <person name="Hammond-Kosack K.E."/>
            <person name="Hilburn K."/>
            <person name="Hua-Van A."/>
            <person name="Jonkers W."/>
            <person name="Kazan K."/>
            <person name="Kodira C.D."/>
            <person name="Koehrsen M."/>
            <person name="Kumar L."/>
            <person name="Lee Y.H."/>
            <person name="Li L."/>
            <person name="Manners J.M."/>
            <person name="Miranda-Saavedra D."/>
            <person name="Mukherjee M."/>
            <person name="Park G."/>
            <person name="Park J."/>
            <person name="Park S.Y."/>
            <person name="Proctor R.H."/>
            <person name="Regev A."/>
            <person name="Ruiz-Roldan M.C."/>
            <person name="Sain D."/>
            <person name="Sakthikumar S."/>
            <person name="Sykes S."/>
            <person name="Schwartz D.C."/>
            <person name="Turgeon B.G."/>
            <person name="Wapinski I."/>
            <person name="Yoder O."/>
            <person name="Young S."/>
            <person name="Zeng Q."/>
            <person name="Zhou S."/>
            <person name="Galagan J."/>
            <person name="Cuomo C.A."/>
            <person name="Kistler H.C."/>
            <person name="Rep M."/>
        </authorList>
    </citation>
    <scope>NUCLEOTIDE SEQUENCE [LARGE SCALE GENOMIC DNA]</scope>
    <source>
        <strain evidence="14">4287</strain>
    </source>
</reference>
<keyword evidence="10" id="KW-0325">Glycoprotein</keyword>
<gene>
    <name evidence="14" type="ORF">FOXG_17426</name>
</gene>
<dbReference type="GO" id="GO:0000293">
    <property type="term" value="F:ferric-chelate reductase activity"/>
    <property type="evidence" value="ECO:0007669"/>
    <property type="project" value="UniProtKB-ARBA"/>
</dbReference>
<dbReference type="Pfam" id="PF08030">
    <property type="entry name" value="NAD_binding_6"/>
    <property type="match status" value="1"/>
</dbReference>
<dbReference type="InterPro" id="IPR051410">
    <property type="entry name" value="Ferric/Cupric_Reductase"/>
</dbReference>
<keyword evidence="6 11" id="KW-1133">Transmembrane helix</keyword>
<evidence type="ECO:0000313" key="15">
    <source>
        <dbReference type="Proteomes" id="UP000009097"/>
    </source>
</evidence>
<sequence>MRYWRNNAAFILAASFLGLGEVLATSDHCGKACRQTFRTLRFADAPPGVFFTVQECTSLIYQKSLHLCWEIHCAEDIWQAESASMNLTCHDISGSYLPPHNIINNLTDHDIQAIKRFNATSPDRSHVYGVLMLPSQPYYDLWVRTLEAHDYIWDYHNYYGWAMGIFWGLVIGVGIMNRALGQFFSIQGRKRSWVSRNILLPATLGRRCVQDYGGWGTLPPRMQTLTLILFVLVNIACSIHGYEIFEGYGYYPSVWTQVLRHVSDRTGILSFANFPLIWLFGMRNNIVIWLTGWDFKTYNNFHRWVGRISTLQAVIHSIGYTVIILQRGGWRYFCQIWTFTFWWTGELATIFICLLVGLSVFWVRRKNYEFFLIAHIVLSFWILVTMLGHVSIFSGAYDPLVWVPALIWLLDRIIRGLRIMAFNPKFWETKALITYNEDAHMIRVSVPTSSSLYNIEPGTFYYLMVLDKWNFWESHPFTVATISRPSRCATDTLDEDAPLLNYEPSSRELRPTFEKSHQEMTFLIRPYDSFTSRLKEYAEEERPKPAVVRIALDGPYGKTLPLDRFAKVLFIVGGSGIAVPLSYLEKLTTSSNKPSRIEVHWAVRQSTFAVDVLNHELSDMLGNGRVEINIYMTGSDVDDRTACDDTIYRLTKWRSKRLNVEQIIDRALEDGDKESIAVVTSGPAKMADESRCVVAAKTVPALPRIEYFEESFQW</sequence>
<feature type="transmembrane region" description="Helical" evidence="11">
    <location>
        <begin position="304"/>
        <end position="325"/>
    </location>
</feature>
<evidence type="ECO:0000259" key="13">
    <source>
        <dbReference type="PROSITE" id="PS51384"/>
    </source>
</evidence>
<evidence type="ECO:0000256" key="12">
    <source>
        <dbReference type="SAM" id="SignalP"/>
    </source>
</evidence>